<dbReference type="AlphaFoldDB" id="A0A4R5M2K2"/>
<sequence length="263" mass="27322">MQSPITLTEVDDIAVITLSNEAEANAIDLAFCESLLNALETIRASAKHRVAVIRATGRIFSAGGNLGQILAGLQRSDTFLETLISELHAAILAIARLPIPVIASVQGAAAGAGFSLAMACDFAVASTSARFVVGYGALGTSSDGGLSWHLTRRLGPAQALELMLARGALGASEAAALRLVQGLAEPHALEQDTLEMARKVADLPPAAVREMKQLVGLAAGDGLEQHLENEKQAFLRCASTSEFSRRVAAFVGRSDRPASAPAA</sequence>
<dbReference type="RefSeq" id="WP_133198408.1">
    <property type="nucleotide sequence ID" value="NZ_JBHUCW010000030.1"/>
</dbReference>
<dbReference type="Gene3D" id="3.90.226.10">
    <property type="entry name" value="2-enoyl-CoA Hydratase, Chain A, domain 1"/>
    <property type="match status" value="1"/>
</dbReference>
<organism evidence="3 4">
    <name type="scientific">Paraburkholderia silviterrae</name>
    <dbReference type="NCBI Taxonomy" id="2528715"/>
    <lineage>
        <taxon>Bacteria</taxon>
        <taxon>Pseudomonadati</taxon>
        <taxon>Pseudomonadota</taxon>
        <taxon>Betaproteobacteria</taxon>
        <taxon>Burkholderiales</taxon>
        <taxon>Burkholderiaceae</taxon>
        <taxon>Paraburkholderia</taxon>
    </lineage>
</organism>
<gene>
    <name evidence="3" type="ORF">EYW47_29710</name>
</gene>
<accession>A0A4R5M2K2</accession>
<dbReference type="PANTHER" id="PTHR11941:SF133">
    <property type="entry name" value="1,2-EPOXYPHENYLACETYL-COA ISOMERASE"/>
    <property type="match status" value="1"/>
</dbReference>
<keyword evidence="4" id="KW-1185">Reference proteome</keyword>
<dbReference type="SUPFAM" id="SSF52096">
    <property type="entry name" value="ClpP/crotonase"/>
    <property type="match status" value="1"/>
</dbReference>
<dbReference type="OrthoDB" id="9777711at2"/>
<dbReference type="GO" id="GO:0006635">
    <property type="term" value="P:fatty acid beta-oxidation"/>
    <property type="evidence" value="ECO:0007669"/>
    <property type="project" value="TreeGrafter"/>
</dbReference>
<evidence type="ECO:0000313" key="4">
    <source>
        <dbReference type="Proteomes" id="UP000295722"/>
    </source>
</evidence>
<dbReference type="Pfam" id="PF00378">
    <property type="entry name" value="ECH_1"/>
    <property type="match status" value="1"/>
</dbReference>
<dbReference type="InterPro" id="IPR029045">
    <property type="entry name" value="ClpP/crotonase-like_dom_sf"/>
</dbReference>
<dbReference type="CDD" id="cd06558">
    <property type="entry name" value="crotonase-like"/>
    <property type="match status" value="1"/>
</dbReference>
<comment type="similarity">
    <text evidence="1 2">Belongs to the enoyl-CoA hydratase/isomerase family.</text>
</comment>
<dbReference type="InterPro" id="IPR018376">
    <property type="entry name" value="Enoyl-CoA_hyd/isom_CS"/>
</dbReference>
<protein>
    <submittedName>
        <fullName evidence="3">Enoyl-CoA hydratase/isomerase family protein</fullName>
    </submittedName>
</protein>
<proteinExistence type="inferred from homology"/>
<evidence type="ECO:0000313" key="3">
    <source>
        <dbReference type="EMBL" id="TDG19744.1"/>
    </source>
</evidence>
<name>A0A4R5M2K2_9BURK</name>
<evidence type="ECO:0000256" key="2">
    <source>
        <dbReference type="RuleBase" id="RU003707"/>
    </source>
</evidence>
<reference evidence="3 4" key="1">
    <citation type="submission" date="2019-03" db="EMBL/GenBank/DDBJ databases">
        <title>Paraburkholderia sp. 4M-K11, isolated from subtropical forest soil.</title>
        <authorList>
            <person name="Gao Z.-H."/>
            <person name="Qiu L.-H."/>
        </authorList>
    </citation>
    <scope>NUCLEOTIDE SEQUENCE [LARGE SCALE GENOMIC DNA]</scope>
    <source>
        <strain evidence="3 4">4M-K11</strain>
    </source>
</reference>
<dbReference type="EMBL" id="SMRP01000020">
    <property type="protein sequence ID" value="TDG19744.1"/>
    <property type="molecule type" value="Genomic_DNA"/>
</dbReference>
<comment type="caution">
    <text evidence="3">The sequence shown here is derived from an EMBL/GenBank/DDBJ whole genome shotgun (WGS) entry which is preliminary data.</text>
</comment>
<dbReference type="PANTHER" id="PTHR11941">
    <property type="entry name" value="ENOYL-COA HYDRATASE-RELATED"/>
    <property type="match status" value="1"/>
</dbReference>
<dbReference type="InterPro" id="IPR001753">
    <property type="entry name" value="Enoyl-CoA_hydra/iso"/>
</dbReference>
<evidence type="ECO:0000256" key="1">
    <source>
        <dbReference type="ARBA" id="ARBA00005254"/>
    </source>
</evidence>
<dbReference type="GO" id="GO:0016853">
    <property type="term" value="F:isomerase activity"/>
    <property type="evidence" value="ECO:0007669"/>
    <property type="project" value="UniProtKB-KW"/>
</dbReference>
<keyword evidence="3" id="KW-0413">Isomerase</keyword>
<dbReference type="Proteomes" id="UP000295722">
    <property type="component" value="Unassembled WGS sequence"/>
</dbReference>
<dbReference type="PROSITE" id="PS00166">
    <property type="entry name" value="ENOYL_COA_HYDRATASE"/>
    <property type="match status" value="1"/>
</dbReference>